<organism evidence="3 4">
    <name type="scientific">Defluviitalea saccharophila</name>
    <dbReference type="NCBI Taxonomy" id="879970"/>
    <lineage>
        <taxon>Bacteria</taxon>
        <taxon>Bacillati</taxon>
        <taxon>Bacillota</taxon>
        <taxon>Clostridia</taxon>
        <taxon>Lachnospirales</taxon>
        <taxon>Defluviitaleaceae</taxon>
        <taxon>Defluviitalea</taxon>
    </lineage>
</organism>
<dbReference type="RefSeq" id="WP_341878116.1">
    <property type="nucleotide sequence ID" value="NZ_CP121687.1"/>
</dbReference>
<dbReference type="Proteomes" id="UP001486565">
    <property type="component" value="Chromosome"/>
</dbReference>
<sequence length="317" mass="36589">MKTNKEKKIWSDNKRGKKPEPISPPSSLLDIRKSIGNSMMGDFFNELDASTEDIREKSTKKSETMTEYEPSKRETEQKGNLEKVAHLSMDTGDVAIGKFKEKDSMVIVPFMKNARDRTANFKDMKRVKGVSATKKNFKGASYLSNPNGPKESATAIITGSNKKPGKIINNIQKALQNEDINAQNKLLEDIFPFLNVQKEWGMIKNLEEEKKKVNERQKMLQDFKESAQEQQALLEYKARVEAEIKKLQDIIERKKRRRRMLLTRFLSIQLKMKMMKKTGLALEENKFSKILEESAAEDQNKDKESDNSKEMKKEDEQ</sequence>
<gene>
    <name evidence="3" type="ORF">QBE51_06445</name>
</gene>
<evidence type="ECO:0000313" key="4">
    <source>
        <dbReference type="Proteomes" id="UP001486565"/>
    </source>
</evidence>
<evidence type="ECO:0000256" key="2">
    <source>
        <dbReference type="SAM" id="MobiDB-lite"/>
    </source>
</evidence>
<feature type="compositionally biased region" description="Basic and acidic residues" evidence="2">
    <location>
        <begin position="1"/>
        <end position="20"/>
    </location>
</feature>
<feature type="coiled-coil region" evidence="1">
    <location>
        <begin position="203"/>
        <end position="264"/>
    </location>
</feature>
<protein>
    <submittedName>
        <fullName evidence="3">Uncharacterized protein</fullName>
    </submittedName>
</protein>
<feature type="region of interest" description="Disordered" evidence="2">
    <location>
        <begin position="46"/>
        <end position="79"/>
    </location>
</feature>
<keyword evidence="1" id="KW-0175">Coiled coil</keyword>
<feature type="region of interest" description="Disordered" evidence="2">
    <location>
        <begin position="292"/>
        <end position="317"/>
    </location>
</feature>
<keyword evidence="4" id="KW-1185">Reference proteome</keyword>
<reference evidence="3 4" key="1">
    <citation type="submission" date="2023-03" db="EMBL/GenBank/DDBJ databases">
        <title>Novel Species.</title>
        <authorList>
            <person name="Ma S."/>
        </authorList>
    </citation>
    <scope>NUCLEOTIDE SEQUENCE [LARGE SCALE GENOMIC DNA]</scope>
    <source>
        <strain evidence="3 4">LIND6LT2</strain>
    </source>
</reference>
<dbReference type="EMBL" id="CP121687">
    <property type="protein sequence ID" value="WZL71152.1"/>
    <property type="molecule type" value="Genomic_DNA"/>
</dbReference>
<proteinExistence type="predicted"/>
<name>A0ABZ2Y749_9FIRM</name>
<evidence type="ECO:0000313" key="3">
    <source>
        <dbReference type="EMBL" id="WZL71152.1"/>
    </source>
</evidence>
<feature type="region of interest" description="Disordered" evidence="2">
    <location>
        <begin position="1"/>
        <end position="30"/>
    </location>
</feature>
<evidence type="ECO:0000256" key="1">
    <source>
        <dbReference type="SAM" id="Coils"/>
    </source>
</evidence>
<accession>A0ABZ2Y749</accession>
<feature type="compositionally biased region" description="Basic and acidic residues" evidence="2">
    <location>
        <begin position="52"/>
        <end position="79"/>
    </location>
</feature>